<evidence type="ECO:0000256" key="1">
    <source>
        <dbReference type="ARBA" id="ARBA00004496"/>
    </source>
</evidence>
<evidence type="ECO:0000256" key="6">
    <source>
        <dbReference type="ARBA" id="ARBA00022840"/>
    </source>
</evidence>
<dbReference type="Gene3D" id="3.40.50.620">
    <property type="entry name" value="HUPs"/>
    <property type="match status" value="2"/>
</dbReference>
<keyword evidence="3 10" id="KW-0963">Cytoplasm</keyword>
<sequence>MLQNLETLAREAKSWPFEQARNLLAHVLKKRLGETERAEARALIDAGKADEALAAFPALQRPVILETGYGPSGLPHMGTFGEVARTTMVRNAFRALTGDHWPTRLIAFSDDMDGLRKVPEGVPNPEMLREDLHLSLTRVRDPFGTHDSFGAHNNARLRAFLDSFGFDYEFMSSTETYKSGRFDATLLTLLERFDAVQAIMLPTLGEERRATYSPFLPISPITGHVLQVPTLARDVEKGTITFEDPAGEPGNRTEVPVTGGHVKLQWKPDWAMRWVALDIDYEMSGKDLIESVRESSKVCRALGGTPPEGFNYELFLDIEGKKISKSKGNGLTMDEWLRYGTPESLSWYMFQSPKSAKSLHFNVIPRAIDDYLAFIESYKTQEPAKRIDNAVWSIHAGDPPTHTSPVSFALLLNLVGVANASTKAQLWAYFAKYLPDATPQNEPLLDRLMDHALNYYEDFVKPSKSYRLPDDKEKAALEDLAERLKALPADTTDGELIQNEVYAVGKAHAFEPLRAWFGTLYEVLLGASQGPRFGSFAAIYGLPQTIALIEAGANGELAQP</sequence>
<dbReference type="NCBIfam" id="NF001968">
    <property type="entry name" value="PRK00750.1-2"/>
    <property type="match status" value="1"/>
</dbReference>
<comment type="similarity">
    <text evidence="2 10">Belongs to the class-I aminoacyl-tRNA synthetase family.</text>
</comment>
<dbReference type="SUPFAM" id="SSF48163">
    <property type="entry name" value="An anticodon-binding domain of class I aminoacyl-tRNA synthetases"/>
    <property type="match status" value="1"/>
</dbReference>
<dbReference type="Proteomes" id="UP000031166">
    <property type="component" value="Unassembled WGS sequence"/>
</dbReference>
<dbReference type="InterPro" id="IPR020751">
    <property type="entry name" value="aa-tRNA-synth_I_codon-bd_sub2"/>
</dbReference>
<comment type="caution">
    <text evidence="11">The sequence shown here is derived from an EMBL/GenBank/DDBJ whole genome shotgun (WGS) entry which is preliminary data.</text>
</comment>
<keyword evidence="8 10" id="KW-0030">Aminoacyl-tRNA synthetase</keyword>
<dbReference type="GO" id="GO:0005524">
    <property type="term" value="F:ATP binding"/>
    <property type="evidence" value="ECO:0007669"/>
    <property type="project" value="UniProtKB-UniRule"/>
</dbReference>
<dbReference type="HAMAP" id="MF_00177">
    <property type="entry name" value="Lys_tRNA_synth_class1"/>
    <property type="match status" value="1"/>
</dbReference>
<gene>
    <name evidence="11" type="primary">lysK</name>
    <name evidence="10" type="synonym">lysS</name>
    <name evidence="11" type="ORF">RM53_10005</name>
</gene>
<accession>A0A0B4CS09</accession>
<dbReference type="AlphaFoldDB" id="A0A0B4CS09"/>
<comment type="catalytic activity">
    <reaction evidence="9 10">
        <text>tRNA(Lys) + L-lysine + ATP = L-lysyl-tRNA(Lys) + AMP + diphosphate</text>
        <dbReference type="Rhea" id="RHEA:20792"/>
        <dbReference type="Rhea" id="RHEA-COMP:9696"/>
        <dbReference type="Rhea" id="RHEA-COMP:9697"/>
        <dbReference type="ChEBI" id="CHEBI:30616"/>
        <dbReference type="ChEBI" id="CHEBI:32551"/>
        <dbReference type="ChEBI" id="CHEBI:33019"/>
        <dbReference type="ChEBI" id="CHEBI:78442"/>
        <dbReference type="ChEBI" id="CHEBI:78529"/>
        <dbReference type="ChEBI" id="CHEBI:456215"/>
        <dbReference type="EC" id="6.1.1.6"/>
    </reaction>
</comment>
<dbReference type="NCBIfam" id="TIGR00467">
    <property type="entry name" value="lysS_arch"/>
    <property type="match status" value="1"/>
</dbReference>
<dbReference type="EMBL" id="JWSY01000017">
    <property type="protein sequence ID" value="KIC57156.1"/>
    <property type="molecule type" value="Genomic_DNA"/>
</dbReference>
<dbReference type="InterPro" id="IPR001412">
    <property type="entry name" value="aa-tRNA-synth_I_CS"/>
</dbReference>
<feature type="binding site" evidence="10">
    <location>
        <position position="325"/>
    </location>
    <ligand>
        <name>ATP</name>
        <dbReference type="ChEBI" id="CHEBI:30616"/>
    </ligand>
</feature>
<evidence type="ECO:0000256" key="3">
    <source>
        <dbReference type="ARBA" id="ARBA00022490"/>
    </source>
</evidence>
<dbReference type="InterPro" id="IPR014729">
    <property type="entry name" value="Rossmann-like_a/b/a_fold"/>
</dbReference>
<keyword evidence="5 10" id="KW-0547">Nucleotide-binding</keyword>
<evidence type="ECO:0000256" key="2">
    <source>
        <dbReference type="ARBA" id="ARBA00005594"/>
    </source>
</evidence>
<dbReference type="SUPFAM" id="SSF52374">
    <property type="entry name" value="Nucleotidylyl transferase"/>
    <property type="match status" value="1"/>
</dbReference>
<evidence type="ECO:0000256" key="4">
    <source>
        <dbReference type="ARBA" id="ARBA00022598"/>
    </source>
</evidence>
<dbReference type="GO" id="GO:0006430">
    <property type="term" value="P:lysyl-tRNA aminoacylation"/>
    <property type="evidence" value="ECO:0007669"/>
    <property type="project" value="UniProtKB-UniRule"/>
</dbReference>
<evidence type="ECO:0000256" key="10">
    <source>
        <dbReference type="HAMAP-Rule" id="MF_00177"/>
    </source>
</evidence>
<dbReference type="EC" id="6.1.1.6" evidence="10"/>
<evidence type="ECO:0000256" key="8">
    <source>
        <dbReference type="ARBA" id="ARBA00023146"/>
    </source>
</evidence>
<evidence type="ECO:0000256" key="7">
    <source>
        <dbReference type="ARBA" id="ARBA00022917"/>
    </source>
</evidence>
<comment type="subcellular location">
    <subcellularLocation>
        <location evidence="1 10">Cytoplasm</location>
    </subcellularLocation>
</comment>
<evidence type="ECO:0000256" key="5">
    <source>
        <dbReference type="ARBA" id="ARBA00022741"/>
    </source>
</evidence>
<dbReference type="RefSeq" id="WP_039246405.1">
    <property type="nucleotide sequence ID" value="NZ_JWSY01000017.1"/>
</dbReference>
<dbReference type="GO" id="GO:0005737">
    <property type="term" value="C:cytoplasm"/>
    <property type="evidence" value="ECO:0007669"/>
    <property type="project" value="UniProtKB-SubCell"/>
</dbReference>
<dbReference type="GO" id="GO:0000049">
    <property type="term" value="F:tRNA binding"/>
    <property type="evidence" value="ECO:0007669"/>
    <property type="project" value="InterPro"/>
</dbReference>
<protein>
    <recommendedName>
        <fullName evidence="10">Lysine--tRNA ligase</fullName>
        <ecNumber evidence="10">6.1.1.6</ecNumber>
    </recommendedName>
    <alternativeName>
        <fullName evidence="10">Lysyl-tRNA synthetase</fullName>
        <shortName evidence="10">LysRS</shortName>
    </alternativeName>
</protein>
<dbReference type="GO" id="GO:0004824">
    <property type="term" value="F:lysine-tRNA ligase activity"/>
    <property type="evidence" value="ECO:0007669"/>
    <property type="project" value="UniProtKB-UniRule"/>
</dbReference>
<dbReference type="PROSITE" id="PS00178">
    <property type="entry name" value="AA_TRNA_LIGASE_I"/>
    <property type="match status" value="1"/>
</dbReference>
<dbReference type="STRING" id="172043.RM53_10005"/>
<evidence type="ECO:0000313" key="11">
    <source>
        <dbReference type="EMBL" id="KIC57156.1"/>
    </source>
</evidence>
<dbReference type="PANTHER" id="PTHR37940:SF1">
    <property type="entry name" value="LYSINE--TRNA LIGASE"/>
    <property type="match status" value="1"/>
</dbReference>
<keyword evidence="4 10" id="KW-0436">Ligase</keyword>
<evidence type="ECO:0000313" key="12">
    <source>
        <dbReference type="Proteomes" id="UP000031166"/>
    </source>
</evidence>
<organism evidence="11 12">
    <name type="scientific">Brevundimonas nasdae</name>
    <dbReference type="NCBI Taxonomy" id="172043"/>
    <lineage>
        <taxon>Bacteria</taxon>
        <taxon>Pseudomonadati</taxon>
        <taxon>Pseudomonadota</taxon>
        <taxon>Alphaproteobacteria</taxon>
        <taxon>Caulobacterales</taxon>
        <taxon>Caulobacteraceae</taxon>
        <taxon>Brevundimonas</taxon>
    </lineage>
</organism>
<feature type="short sequence motif" description="'KMSKS' region" evidence="10">
    <location>
        <begin position="322"/>
        <end position="326"/>
    </location>
</feature>
<dbReference type="InterPro" id="IPR002904">
    <property type="entry name" value="Lys-tRNA-ligase"/>
</dbReference>
<feature type="short sequence motif" description="'HIGH' region" evidence="10">
    <location>
        <begin position="71"/>
        <end position="79"/>
    </location>
</feature>
<keyword evidence="7 10" id="KW-0648">Protein biosynthesis</keyword>
<dbReference type="PANTHER" id="PTHR37940">
    <property type="entry name" value="LYSINE--TRNA LIGASE"/>
    <property type="match status" value="1"/>
</dbReference>
<keyword evidence="6 10" id="KW-0067">ATP-binding</keyword>
<proteinExistence type="inferred from homology"/>
<reference evidence="11 12" key="1">
    <citation type="submission" date="2014-12" db="EMBL/GenBank/DDBJ databases">
        <title>Genome sequencing of Brevundimonas nasdae TPW30.</title>
        <authorList>
            <person name="Tan P.W."/>
            <person name="Chan K.-G."/>
        </authorList>
    </citation>
    <scope>NUCLEOTIDE SEQUENCE [LARGE SCALE GENOMIC DNA]</scope>
    <source>
        <strain evidence="11 12">TPW30</strain>
    </source>
</reference>
<dbReference type="Pfam" id="PF01921">
    <property type="entry name" value="tRNA-synt_1f"/>
    <property type="match status" value="1"/>
</dbReference>
<evidence type="ECO:0000256" key="9">
    <source>
        <dbReference type="ARBA" id="ARBA00048573"/>
    </source>
</evidence>
<name>A0A0B4CS09_9CAUL</name>
<dbReference type="InterPro" id="IPR008925">
    <property type="entry name" value="aa_tRNA-synth_I_cd-bd_sf"/>
</dbReference>
<dbReference type="Gene3D" id="1.10.10.350">
    <property type="match status" value="1"/>
</dbReference>